<dbReference type="Proteomes" id="UP000823892">
    <property type="component" value="Unassembled WGS sequence"/>
</dbReference>
<comment type="caution">
    <text evidence="2">The sequence shown here is derived from an EMBL/GenBank/DDBJ whole genome shotgun (WGS) entry which is preliminary data.</text>
</comment>
<dbReference type="AlphaFoldDB" id="A0A9D2TX18"/>
<reference evidence="2" key="1">
    <citation type="journal article" date="2021" name="PeerJ">
        <title>Extensive microbial diversity within the chicken gut microbiome revealed by metagenomics and culture.</title>
        <authorList>
            <person name="Gilroy R."/>
            <person name="Ravi A."/>
            <person name="Getino M."/>
            <person name="Pursley I."/>
            <person name="Horton D.L."/>
            <person name="Alikhan N.F."/>
            <person name="Baker D."/>
            <person name="Gharbi K."/>
            <person name="Hall N."/>
            <person name="Watson M."/>
            <person name="Adriaenssens E.M."/>
            <person name="Foster-Nyarko E."/>
            <person name="Jarju S."/>
            <person name="Secka A."/>
            <person name="Antonio M."/>
            <person name="Oren A."/>
            <person name="Chaudhuri R.R."/>
            <person name="La Ragione R."/>
            <person name="Hildebrand F."/>
            <person name="Pallen M.J."/>
        </authorList>
    </citation>
    <scope>NUCLEOTIDE SEQUENCE</scope>
    <source>
        <strain evidence="2">ChiBcec6-4105</strain>
    </source>
</reference>
<protein>
    <submittedName>
        <fullName evidence="2">Protein phosphatase 2C domain-containing protein</fullName>
    </submittedName>
</protein>
<gene>
    <name evidence="2" type="ORF">H9914_04350</name>
</gene>
<feature type="domain" description="PPM-type phosphatase" evidence="1">
    <location>
        <begin position="4"/>
        <end position="254"/>
    </location>
</feature>
<dbReference type="InterPro" id="IPR036457">
    <property type="entry name" value="PPM-type-like_dom_sf"/>
</dbReference>
<proteinExistence type="predicted"/>
<dbReference type="PROSITE" id="PS51746">
    <property type="entry name" value="PPM_2"/>
    <property type="match status" value="1"/>
</dbReference>
<dbReference type="Pfam" id="PF13672">
    <property type="entry name" value="PP2C_2"/>
    <property type="match status" value="1"/>
</dbReference>
<accession>A0A9D2TX18</accession>
<reference evidence="2" key="2">
    <citation type="submission" date="2021-04" db="EMBL/GenBank/DDBJ databases">
        <authorList>
            <person name="Gilroy R."/>
        </authorList>
    </citation>
    <scope>NUCLEOTIDE SEQUENCE</scope>
    <source>
        <strain evidence="2">ChiBcec6-4105</strain>
    </source>
</reference>
<name>A0A9D2TX18_9FIRM</name>
<dbReference type="InterPro" id="IPR001932">
    <property type="entry name" value="PPM-type_phosphatase-like_dom"/>
</dbReference>
<dbReference type="EMBL" id="DWUY01000093">
    <property type="protein sequence ID" value="HJD28214.1"/>
    <property type="molecule type" value="Genomic_DNA"/>
</dbReference>
<evidence type="ECO:0000313" key="3">
    <source>
        <dbReference type="Proteomes" id="UP000823892"/>
    </source>
</evidence>
<evidence type="ECO:0000259" key="1">
    <source>
        <dbReference type="PROSITE" id="PS51746"/>
    </source>
</evidence>
<dbReference type="SMART" id="SM00331">
    <property type="entry name" value="PP2C_SIG"/>
    <property type="match status" value="1"/>
</dbReference>
<evidence type="ECO:0000313" key="2">
    <source>
        <dbReference type="EMBL" id="HJD28214.1"/>
    </source>
</evidence>
<dbReference type="SUPFAM" id="SSF81606">
    <property type="entry name" value="PP2C-like"/>
    <property type="match status" value="1"/>
</dbReference>
<organism evidence="2 3">
    <name type="scientific">Candidatus Blautia avicola</name>
    <dbReference type="NCBI Taxonomy" id="2838483"/>
    <lineage>
        <taxon>Bacteria</taxon>
        <taxon>Bacillati</taxon>
        <taxon>Bacillota</taxon>
        <taxon>Clostridia</taxon>
        <taxon>Lachnospirales</taxon>
        <taxon>Lachnospiraceae</taxon>
        <taxon>Blautia</taxon>
    </lineage>
</organism>
<dbReference type="Gene3D" id="3.60.40.10">
    <property type="entry name" value="PPM-type phosphatase domain"/>
    <property type="match status" value="1"/>
</dbReference>
<dbReference type="SMART" id="SM00332">
    <property type="entry name" value="PP2Cc"/>
    <property type="match status" value="1"/>
</dbReference>
<sequence length="255" mass="29175">MNFLAAVHTDRGIRKERNQDSILLETAVTDHGQVLLSVICDGMGGLAKGEVASAVLVRAFSNWFHKEFPCLLYSGIKADAVRQSWTDLLLEQDRKICEYGRKRNITLGTTAAALLLIENVYYIINIGDSRVYYLKEGIKQMTADQTFVQREMDLGRMTFEEAKIHPKKNMLLQCVGAGGVIIPDFYAGRYEPDSVFMICSDGFRHVIQPQEFWDRLQPELMETEEKMKETAVYFTELNKSRREEDNISVVLIRAY</sequence>
<dbReference type="CDD" id="cd00143">
    <property type="entry name" value="PP2Cc"/>
    <property type="match status" value="1"/>
</dbReference>